<dbReference type="PANTHER" id="PTHR13939">
    <property type="entry name" value="NICOTINAMIDE-NUCLEOTIDE AMIDOHYDROLASE PNCC"/>
    <property type="match status" value="1"/>
</dbReference>
<proteinExistence type="predicted"/>
<dbReference type="Pfam" id="PF24102">
    <property type="entry name" value="FLAD1_M"/>
    <property type="match status" value="1"/>
</dbReference>
<dbReference type="InterPro" id="IPR001453">
    <property type="entry name" value="MoaB/Mog_dom"/>
</dbReference>
<dbReference type="InterPro" id="IPR056596">
    <property type="entry name" value="FLAD1_M"/>
</dbReference>
<dbReference type="InterPro" id="IPR036425">
    <property type="entry name" value="MoaB/Mog-like_dom_sf"/>
</dbReference>
<dbReference type="Gene3D" id="3.40.980.10">
    <property type="entry name" value="MoaB/Mog-like domain"/>
    <property type="match status" value="1"/>
</dbReference>
<dbReference type="AlphaFoldDB" id="A0A7X5V2I1"/>
<gene>
    <name evidence="2" type="ORF">FHR20_003686</name>
</gene>
<protein>
    <submittedName>
        <fullName evidence="2">Molybdenum cofactor synthesis domain-containing protein</fullName>
    </submittedName>
</protein>
<comment type="caution">
    <text evidence="2">The sequence shown here is derived from an EMBL/GenBank/DDBJ whole genome shotgun (WGS) entry which is preliminary data.</text>
</comment>
<dbReference type="SUPFAM" id="SSF53218">
    <property type="entry name" value="Molybdenum cofactor biosynthesis proteins"/>
    <property type="match status" value="1"/>
</dbReference>
<sequence length="267" mass="28188">MTGTLGADAACVYAGDMGERIWTAGLAVIGDEILSGRTQDKNIAQIATWLNVQGIRLAEVRVVPDVEARIVEAVNALRDRYDYCFTTGGIGPTHDDITVDAIAAALGVGVVIHPQARAVLERYYETRGGLTDARLRMARVPEGAELIPNRMSGAPGIRVGNLFILAGVPHITAGMLDALTGTLEGGRPLLSRTIGAWVAESEIAEFLGETERAHEGVAIGSYPFFRDGRTGANFVVRATEQAPLDACGDALLHGLAERGLEAVEGGI</sequence>
<dbReference type="InterPro" id="IPR050101">
    <property type="entry name" value="CinA"/>
</dbReference>
<dbReference type="PANTHER" id="PTHR13939:SF0">
    <property type="entry name" value="NMN AMIDOHYDROLASE-LIKE PROTEIN YFAY"/>
    <property type="match status" value="1"/>
</dbReference>
<dbReference type="Pfam" id="PF00994">
    <property type="entry name" value="MoCF_biosynth"/>
    <property type="match status" value="1"/>
</dbReference>
<name>A0A7X5V2I1_9SPHN</name>
<evidence type="ECO:0000259" key="1">
    <source>
        <dbReference type="SMART" id="SM00852"/>
    </source>
</evidence>
<keyword evidence="3" id="KW-1185">Reference proteome</keyword>
<dbReference type="Proteomes" id="UP000564677">
    <property type="component" value="Unassembled WGS sequence"/>
</dbReference>
<dbReference type="CDD" id="cd00885">
    <property type="entry name" value="cinA"/>
    <property type="match status" value="1"/>
</dbReference>
<dbReference type="EMBL" id="JAASQV010000004">
    <property type="protein sequence ID" value="NIJ66710.1"/>
    <property type="molecule type" value="Genomic_DNA"/>
</dbReference>
<organism evidence="2 3">
    <name type="scientific">Sphingomonas leidyi</name>
    <dbReference type="NCBI Taxonomy" id="68569"/>
    <lineage>
        <taxon>Bacteria</taxon>
        <taxon>Pseudomonadati</taxon>
        <taxon>Pseudomonadota</taxon>
        <taxon>Alphaproteobacteria</taxon>
        <taxon>Sphingomonadales</taxon>
        <taxon>Sphingomonadaceae</taxon>
        <taxon>Sphingomonas</taxon>
    </lineage>
</organism>
<evidence type="ECO:0000313" key="2">
    <source>
        <dbReference type="EMBL" id="NIJ66710.1"/>
    </source>
</evidence>
<evidence type="ECO:0000313" key="3">
    <source>
        <dbReference type="Proteomes" id="UP000564677"/>
    </source>
</evidence>
<accession>A0A7X5V2I1</accession>
<dbReference type="SMART" id="SM00852">
    <property type="entry name" value="MoCF_biosynth"/>
    <property type="match status" value="1"/>
</dbReference>
<reference evidence="2 3" key="1">
    <citation type="submission" date="2020-03" db="EMBL/GenBank/DDBJ databases">
        <title>Genomic Encyclopedia of Type Strains, Phase IV (KMG-IV): sequencing the most valuable type-strain genomes for metagenomic binning, comparative biology and taxonomic classification.</title>
        <authorList>
            <person name="Goeker M."/>
        </authorList>
    </citation>
    <scope>NUCLEOTIDE SEQUENCE [LARGE SCALE GENOMIC DNA]</scope>
    <source>
        <strain evidence="2 3">DSM 4733</strain>
    </source>
</reference>
<feature type="domain" description="MoaB/Mog" evidence="1">
    <location>
        <begin position="25"/>
        <end position="187"/>
    </location>
</feature>